<dbReference type="InterPro" id="IPR011023">
    <property type="entry name" value="Nop2p"/>
</dbReference>
<feature type="binding site" evidence="7">
    <location>
        <position position="133"/>
    </location>
    <ligand>
        <name>S-adenosyl-L-methionine</name>
        <dbReference type="ChEBI" id="CHEBI:59789"/>
    </ligand>
</feature>
<dbReference type="PANTHER" id="PTHR22807:SF30">
    <property type="entry name" value="28S RRNA (CYTOSINE(4447)-C(5))-METHYLTRANSFERASE-RELATED"/>
    <property type="match status" value="1"/>
</dbReference>
<dbReference type="Gene3D" id="2.30.130.60">
    <property type="match status" value="1"/>
</dbReference>
<dbReference type="Pfam" id="PF17126">
    <property type="entry name" value="RsmF_methylt_CI"/>
    <property type="match status" value="1"/>
</dbReference>
<protein>
    <submittedName>
        <fullName evidence="9">RsmB/NOP family class I SAM-dependent RNA methyltransferase</fullName>
    </submittedName>
</protein>
<feature type="domain" description="SAM-dependent MTase RsmB/NOP-type" evidence="8">
    <location>
        <begin position="22"/>
        <end position="294"/>
    </location>
</feature>
<comment type="caution">
    <text evidence="7">Lacks conserved residue(s) required for the propagation of feature annotation.</text>
</comment>
<keyword evidence="2" id="KW-0963">Cytoplasm</keyword>
<dbReference type="NCBIfam" id="TIGR00446">
    <property type="entry name" value="nop2p"/>
    <property type="match status" value="1"/>
</dbReference>
<reference evidence="9" key="1">
    <citation type="journal article" date="2022" name="Cell">
        <title>Design, construction, and in vivo augmentation of a complex gut microbiome.</title>
        <authorList>
            <person name="Cheng A.G."/>
            <person name="Ho P.Y."/>
            <person name="Aranda-Diaz A."/>
            <person name="Jain S."/>
            <person name="Yu F.B."/>
            <person name="Meng X."/>
            <person name="Wang M."/>
            <person name="Iakiviak M."/>
            <person name="Nagashima K."/>
            <person name="Zhao A."/>
            <person name="Murugkar P."/>
            <person name="Patil A."/>
            <person name="Atabakhsh K."/>
            <person name="Weakley A."/>
            <person name="Yan J."/>
            <person name="Brumbaugh A.R."/>
            <person name="Higginbottom S."/>
            <person name="Dimas A."/>
            <person name="Shiver A.L."/>
            <person name="Deutschbauer A."/>
            <person name="Neff N."/>
            <person name="Sonnenburg J.L."/>
            <person name="Huang K.C."/>
            <person name="Fischbach M.A."/>
        </authorList>
    </citation>
    <scope>NUCLEOTIDE SEQUENCE</scope>
    <source>
        <strain evidence="9">DSM 19829</strain>
    </source>
</reference>
<dbReference type="CDD" id="cd02440">
    <property type="entry name" value="AdoMet_MTases"/>
    <property type="match status" value="1"/>
</dbReference>
<dbReference type="InterPro" id="IPR023267">
    <property type="entry name" value="RCMT"/>
</dbReference>
<dbReference type="Pfam" id="PF13636">
    <property type="entry name" value="Methyltranf_PUA"/>
    <property type="match status" value="1"/>
</dbReference>
<dbReference type="EMBL" id="CP102290">
    <property type="protein sequence ID" value="UWP61322.1"/>
    <property type="molecule type" value="Genomic_DNA"/>
</dbReference>
<dbReference type="SUPFAM" id="SSF53335">
    <property type="entry name" value="S-adenosyl-L-methionine-dependent methyltransferases"/>
    <property type="match status" value="1"/>
</dbReference>
<accession>A0ABY5VLN0</accession>
<keyword evidence="3 7" id="KW-0489">Methyltransferase</keyword>
<dbReference type="PROSITE" id="PS01153">
    <property type="entry name" value="NOL1_NOP2_SUN"/>
    <property type="match status" value="1"/>
</dbReference>
<evidence type="ECO:0000313" key="9">
    <source>
        <dbReference type="EMBL" id="UWP61322.1"/>
    </source>
</evidence>
<evidence type="ECO:0000256" key="7">
    <source>
        <dbReference type="PROSITE-ProRule" id="PRU01023"/>
    </source>
</evidence>
<evidence type="ECO:0000256" key="2">
    <source>
        <dbReference type="ARBA" id="ARBA00022490"/>
    </source>
</evidence>
<dbReference type="InterPro" id="IPR031341">
    <property type="entry name" value="Methyltr_RsmF_N"/>
</dbReference>
<keyword evidence="5 7" id="KW-0949">S-adenosyl-L-methionine</keyword>
<evidence type="ECO:0000256" key="4">
    <source>
        <dbReference type="ARBA" id="ARBA00022679"/>
    </source>
</evidence>
<keyword evidence="4 7" id="KW-0808">Transferase</keyword>
<dbReference type="GO" id="GO:0032259">
    <property type="term" value="P:methylation"/>
    <property type="evidence" value="ECO:0007669"/>
    <property type="project" value="UniProtKB-KW"/>
</dbReference>
<dbReference type="CDD" id="cd21147">
    <property type="entry name" value="RsmF_methylt_CTD1"/>
    <property type="match status" value="1"/>
</dbReference>
<dbReference type="InterPro" id="IPR031340">
    <property type="entry name" value="RsmF_methylt_CI"/>
</dbReference>
<dbReference type="PRINTS" id="PR02008">
    <property type="entry name" value="RCMTFAMILY"/>
</dbReference>
<feature type="binding site" evidence="7">
    <location>
        <begin position="109"/>
        <end position="115"/>
    </location>
    <ligand>
        <name>S-adenosyl-L-methionine</name>
        <dbReference type="ChEBI" id="CHEBI:59789"/>
    </ligand>
</feature>
<dbReference type="InterPro" id="IPR001678">
    <property type="entry name" value="MeTrfase_RsmB-F_NOP2_dom"/>
</dbReference>
<evidence type="ECO:0000256" key="6">
    <source>
        <dbReference type="ARBA" id="ARBA00022884"/>
    </source>
</evidence>
<evidence type="ECO:0000313" key="10">
    <source>
        <dbReference type="Proteomes" id="UP001060164"/>
    </source>
</evidence>
<feature type="binding site" evidence="7">
    <location>
        <position position="178"/>
    </location>
    <ligand>
        <name>S-adenosyl-L-methionine</name>
        <dbReference type="ChEBI" id="CHEBI:59789"/>
    </ligand>
</feature>
<dbReference type="Proteomes" id="UP001060164">
    <property type="component" value="Chromosome"/>
</dbReference>
<evidence type="ECO:0000256" key="3">
    <source>
        <dbReference type="ARBA" id="ARBA00022603"/>
    </source>
</evidence>
<dbReference type="Gene3D" id="3.40.50.150">
    <property type="entry name" value="Vaccinia Virus protein VP39"/>
    <property type="match status" value="1"/>
</dbReference>
<sequence>MNLPKKFLEQMQKLLGIQYDSYIQSLTQPASCGLRVNTLKLSPEEFKSRTSIPTEEIPWIADGFYYKTSGQPSKDPYYAAGLYYLQEPSAMTPADRLPVEPGDRVLDLCAAPGGKATKLGARLKGKGILFANDISSSRAKALLKNLELFGIPNICVTSENPQKLLDFYPEYFDKILIDAPCSGEGMFRKEPRMAACWESRGPGEYAPIQKELLCQAYEMLKPGGMMLYSTCTFSKEENENNIAWLLQEFPDLELAQIAPYEGFSEGCDGLVQCVRIFPHNMRGEGHFLALLKKQGELSANRAGKAGKSVVPKEAEEFFKDVSAKILDDMEFRVIGEKLYALPGGYIPEKPIRYLRTGWYLGDIRKGRFEPSQAFAMGLRPKEYRRVLSLPHDDYRIMKYLKGETLDITDFDRVNGWYLICIDAFPLGWGKVQNHSLKNKYYSGWRWQ</sequence>
<dbReference type="InterPro" id="IPR049560">
    <property type="entry name" value="MeTrfase_RsmB-F_NOP2_cat"/>
</dbReference>
<dbReference type="Pfam" id="PF01189">
    <property type="entry name" value="Methyltr_RsmB-F"/>
    <property type="match status" value="1"/>
</dbReference>
<evidence type="ECO:0000256" key="1">
    <source>
        <dbReference type="ARBA" id="ARBA00007494"/>
    </source>
</evidence>
<keyword evidence="6 7" id="KW-0694">RNA-binding</keyword>
<dbReference type="InterPro" id="IPR027391">
    <property type="entry name" value="Nol1_Nop2_Fmu_2"/>
</dbReference>
<organism evidence="9 10">
    <name type="scientific">Ruminococcus gauvreauii</name>
    <dbReference type="NCBI Taxonomy" id="438033"/>
    <lineage>
        <taxon>Bacteria</taxon>
        <taxon>Bacillati</taxon>
        <taxon>Bacillota</taxon>
        <taxon>Clostridia</taxon>
        <taxon>Eubacteriales</taxon>
        <taxon>Oscillospiraceae</taxon>
        <taxon>Ruminococcus</taxon>
    </lineage>
</organism>
<dbReference type="Pfam" id="PF17125">
    <property type="entry name" value="Methyltr_RsmF_N"/>
    <property type="match status" value="1"/>
</dbReference>
<keyword evidence="10" id="KW-1185">Reference proteome</keyword>
<dbReference type="PROSITE" id="PS51686">
    <property type="entry name" value="SAM_MT_RSMB_NOP"/>
    <property type="match status" value="1"/>
</dbReference>
<name>A0ABY5VLN0_9FIRM</name>
<dbReference type="Gene3D" id="3.30.70.1170">
    <property type="entry name" value="Sun protein, domain 3"/>
    <property type="match status" value="1"/>
</dbReference>
<dbReference type="PANTHER" id="PTHR22807">
    <property type="entry name" value="NOP2 YEAST -RELATED NOL1/NOP2/FMU SUN DOMAIN-CONTAINING"/>
    <property type="match status" value="1"/>
</dbReference>
<dbReference type="InterPro" id="IPR018314">
    <property type="entry name" value="RsmB/NOL1/NOP2-like_CS"/>
</dbReference>
<dbReference type="InterPro" id="IPR029063">
    <property type="entry name" value="SAM-dependent_MTases_sf"/>
</dbReference>
<comment type="similarity">
    <text evidence="1 7">Belongs to the class I-like SAM-binding methyltransferase superfamily. RsmB/NOP family.</text>
</comment>
<evidence type="ECO:0000256" key="5">
    <source>
        <dbReference type="ARBA" id="ARBA00022691"/>
    </source>
</evidence>
<evidence type="ECO:0000259" key="8">
    <source>
        <dbReference type="PROSITE" id="PS51686"/>
    </source>
</evidence>
<gene>
    <name evidence="9" type="ORF">NQ502_00890</name>
</gene>
<dbReference type="GO" id="GO:0008168">
    <property type="term" value="F:methyltransferase activity"/>
    <property type="evidence" value="ECO:0007669"/>
    <property type="project" value="UniProtKB-KW"/>
</dbReference>
<feature type="active site" description="Nucleophile" evidence="7">
    <location>
        <position position="231"/>
    </location>
</feature>
<proteinExistence type="inferred from homology"/>